<sequence length="521" mass="56331">MHLHDLLGEASQLLQQVTDAEGYERLLLQLVRVMTAVNPVAAIKYVQDWGPWDRPLELLCAALAEELVRSDLDLAEKFAWSLIDRQHHLRQGALTTTAAALAESAPDRAIALARAVFAPKDRIAAFIAIERAIAVSQPRLARLLLADAEALLPQVELTERWEALIAVAERHVDSDVARAAALLSEAERLAWADWGRRSTVDALSRVAAAFAAFDDRAESLTASVLDLGANAHQSLGQVVAALARVDVLRAERLAYVIADREGRRDPGTVVALVSELTPTAPDLALRLVQGISNVDLERDAALGDLVTFWAPRDQNRAERAAHLVADEADRAAALFEVAAAFASVDLARARHLAAEAGKLSPEGAEPEELLANAAIAASLAAADSEAAMPYAKRGLHLYQNSNRTLRPDLVTALAQSFLPLDPDRGDELLNDAESFTQALISHSEAREDDGEMVTRLRSIHQSELVEGIRALAMVSPERAETCARRIPESLPLTRARAFVTVAAAYAGQTRLCTSGSSLRHR</sequence>
<protein>
    <submittedName>
        <fullName evidence="1">Uncharacterized protein</fullName>
    </submittedName>
</protein>
<dbReference type="RefSeq" id="WP_270109687.1">
    <property type="nucleotide sequence ID" value="NZ_JAPZVP010000006.1"/>
</dbReference>
<dbReference type="Proteomes" id="UP001146067">
    <property type="component" value="Unassembled WGS sequence"/>
</dbReference>
<dbReference type="AlphaFoldDB" id="A0A9X3SPV2"/>
<keyword evidence="2" id="KW-1185">Reference proteome</keyword>
<organism evidence="1 2">
    <name type="scientific">Glycomyces luteolus</name>
    <dbReference type="NCBI Taxonomy" id="2670330"/>
    <lineage>
        <taxon>Bacteria</taxon>
        <taxon>Bacillati</taxon>
        <taxon>Actinomycetota</taxon>
        <taxon>Actinomycetes</taxon>
        <taxon>Glycomycetales</taxon>
        <taxon>Glycomycetaceae</taxon>
        <taxon>Glycomyces</taxon>
    </lineage>
</organism>
<gene>
    <name evidence="1" type="ORF">O1R50_09220</name>
</gene>
<evidence type="ECO:0000313" key="2">
    <source>
        <dbReference type="Proteomes" id="UP001146067"/>
    </source>
</evidence>
<comment type="caution">
    <text evidence="1">The sequence shown here is derived from an EMBL/GenBank/DDBJ whole genome shotgun (WGS) entry which is preliminary data.</text>
</comment>
<name>A0A9X3SPV2_9ACTN</name>
<accession>A0A9X3SPV2</accession>
<evidence type="ECO:0000313" key="1">
    <source>
        <dbReference type="EMBL" id="MDA1359802.1"/>
    </source>
</evidence>
<dbReference type="EMBL" id="JAPZVP010000006">
    <property type="protein sequence ID" value="MDA1359802.1"/>
    <property type="molecule type" value="Genomic_DNA"/>
</dbReference>
<proteinExistence type="predicted"/>
<reference evidence="1" key="1">
    <citation type="submission" date="2022-12" db="EMBL/GenBank/DDBJ databases">
        <title>Gycomyces niveus sp.nov.,a novel actinomycete isolated from soil in Shouguan.</title>
        <authorList>
            <person name="Yang X."/>
        </authorList>
    </citation>
    <scope>NUCLEOTIDE SEQUENCE</scope>
    <source>
        <strain evidence="1">NEAU-A15</strain>
    </source>
</reference>